<sequence length="141" mass="15803">MAPNAFLFWLPQDAGLLPILLLINAGLSWYNTFICFFDQTIVRQLYQGPNASQVTGLSARTFGGWTILSGFVRLYAAYNITNPPVYALAFWAYFAIVTHWTSELVIFRTTKFGVPTYINIAIDIGGLVWMFSQWNAYVGGG</sequence>
<keyword evidence="6" id="KW-0752">Steroid biosynthesis</keyword>
<organism evidence="14 15">
    <name type="scientific">Cudoniella acicularis</name>
    <dbReference type="NCBI Taxonomy" id="354080"/>
    <lineage>
        <taxon>Eukaryota</taxon>
        <taxon>Fungi</taxon>
        <taxon>Dikarya</taxon>
        <taxon>Ascomycota</taxon>
        <taxon>Pezizomycotina</taxon>
        <taxon>Leotiomycetes</taxon>
        <taxon>Helotiales</taxon>
        <taxon>Tricladiaceae</taxon>
        <taxon>Cudoniella</taxon>
    </lineage>
</organism>
<keyword evidence="3" id="KW-0444">Lipid biosynthesis</keyword>
<evidence type="ECO:0000256" key="7">
    <source>
        <dbReference type="ARBA" id="ARBA00022989"/>
    </source>
</evidence>
<name>A0A8H4RS33_9HELO</name>
<keyword evidence="15" id="KW-1185">Reference proteome</keyword>
<feature type="transmembrane region" description="Helical" evidence="13">
    <location>
        <begin position="84"/>
        <end position="102"/>
    </location>
</feature>
<keyword evidence="12" id="KW-0753">Steroid metabolism</keyword>
<accession>A0A8H4RS33</accession>
<keyword evidence="10 13" id="KW-0472">Membrane</keyword>
<keyword evidence="8" id="KW-0756">Sterol biosynthesis</keyword>
<evidence type="ECO:0008006" key="16">
    <source>
        <dbReference type="Google" id="ProtNLM"/>
    </source>
</evidence>
<evidence type="ECO:0000256" key="3">
    <source>
        <dbReference type="ARBA" id="ARBA00022516"/>
    </source>
</evidence>
<evidence type="ECO:0000256" key="11">
    <source>
        <dbReference type="ARBA" id="ARBA00023166"/>
    </source>
</evidence>
<feature type="transmembrane region" description="Helical" evidence="13">
    <location>
        <begin position="16"/>
        <end position="37"/>
    </location>
</feature>
<dbReference type="PANTHER" id="PTHR15451:SF19">
    <property type="entry name" value="ERGOSTEROL BIOSYNTHETIC PROTEIN 28 HOMOLOG"/>
    <property type="match status" value="1"/>
</dbReference>
<evidence type="ECO:0000256" key="5">
    <source>
        <dbReference type="ARBA" id="ARBA00022824"/>
    </source>
</evidence>
<protein>
    <recommendedName>
        <fullName evidence="16">Ergosterol biosynthetic protein 28</fullName>
    </recommendedName>
</protein>
<evidence type="ECO:0000256" key="4">
    <source>
        <dbReference type="ARBA" id="ARBA00022692"/>
    </source>
</evidence>
<comment type="subcellular location">
    <subcellularLocation>
        <location evidence="1">Endoplasmic reticulum membrane</location>
        <topology evidence="1">Multi-pass membrane protein</topology>
    </subcellularLocation>
</comment>
<keyword evidence="9" id="KW-0443">Lipid metabolism</keyword>
<keyword evidence="4 13" id="KW-0812">Transmembrane</keyword>
<keyword evidence="11" id="KW-1207">Sterol metabolism</keyword>
<dbReference type="GO" id="GO:0030674">
    <property type="term" value="F:protein-macromolecule adaptor activity"/>
    <property type="evidence" value="ECO:0007669"/>
    <property type="project" value="TreeGrafter"/>
</dbReference>
<evidence type="ECO:0000256" key="1">
    <source>
        <dbReference type="ARBA" id="ARBA00004477"/>
    </source>
</evidence>
<dbReference type="Proteomes" id="UP000566819">
    <property type="component" value="Unassembled WGS sequence"/>
</dbReference>
<evidence type="ECO:0000256" key="12">
    <source>
        <dbReference type="ARBA" id="ARBA00023221"/>
    </source>
</evidence>
<evidence type="ECO:0000256" key="2">
    <source>
        <dbReference type="ARBA" id="ARBA00005377"/>
    </source>
</evidence>
<reference evidence="14 15" key="1">
    <citation type="submission" date="2020-03" db="EMBL/GenBank/DDBJ databases">
        <title>Draft Genome Sequence of Cudoniella acicularis.</title>
        <authorList>
            <person name="Buettner E."/>
            <person name="Kellner H."/>
        </authorList>
    </citation>
    <scope>NUCLEOTIDE SEQUENCE [LARGE SCALE GENOMIC DNA]</scope>
    <source>
        <strain evidence="14 15">DSM 108380</strain>
    </source>
</reference>
<comment type="similarity">
    <text evidence="2">Belongs to the ERG28 family.</text>
</comment>
<dbReference type="InterPro" id="IPR005352">
    <property type="entry name" value="Erg28"/>
</dbReference>
<keyword evidence="7 13" id="KW-1133">Transmembrane helix</keyword>
<dbReference type="AlphaFoldDB" id="A0A8H4RS33"/>
<evidence type="ECO:0000256" key="8">
    <source>
        <dbReference type="ARBA" id="ARBA00023011"/>
    </source>
</evidence>
<proteinExistence type="inferred from homology"/>
<evidence type="ECO:0000256" key="6">
    <source>
        <dbReference type="ARBA" id="ARBA00022955"/>
    </source>
</evidence>
<dbReference type="EMBL" id="JAAMPI010000255">
    <property type="protein sequence ID" value="KAF4633487.1"/>
    <property type="molecule type" value="Genomic_DNA"/>
</dbReference>
<feature type="transmembrane region" description="Helical" evidence="13">
    <location>
        <begin position="114"/>
        <end position="132"/>
    </location>
</feature>
<evidence type="ECO:0000256" key="9">
    <source>
        <dbReference type="ARBA" id="ARBA00023098"/>
    </source>
</evidence>
<dbReference type="GO" id="GO:0016126">
    <property type="term" value="P:sterol biosynthetic process"/>
    <property type="evidence" value="ECO:0007669"/>
    <property type="project" value="UniProtKB-KW"/>
</dbReference>
<gene>
    <name evidence="14" type="ORF">G7Y89_g4631</name>
</gene>
<dbReference type="Pfam" id="PF03694">
    <property type="entry name" value="Erg28"/>
    <property type="match status" value="1"/>
</dbReference>
<evidence type="ECO:0000313" key="15">
    <source>
        <dbReference type="Proteomes" id="UP000566819"/>
    </source>
</evidence>
<comment type="caution">
    <text evidence="14">The sequence shown here is derived from an EMBL/GenBank/DDBJ whole genome shotgun (WGS) entry which is preliminary data.</text>
</comment>
<dbReference type="PANTHER" id="PTHR15451">
    <property type="entry name" value="ERGOSTEROL BIOSYNTHETIC PROTEIN 28-RELATED"/>
    <property type="match status" value="1"/>
</dbReference>
<evidence type="ECO:0000313" key="14">
    <source>
        <dbReference type="EMBL" id="KAF4633487.1"/>
    </source>
</evidence>
<dbReference type="OrthoDB" id="6485510at2759"/>
<evidence type="ECO:0000256" key="10">
    <source>
        <dbReference type="ARBA" id="ARBA00023136"/>
    </source>
</evidence>
<keyword evidence="5" id="KW-0256">Endoplasmic reticulum</keyword>
<dbReference type="GO" id="GO:0005789">
    <property type="term" value="C:endoplasmic reticulum membrane"/>
    <property type="evidence" value="ECO:0007669"/>
    <property type="project" value="UniProtKB-SubCell"/>
</dbReference>
<evidence type="ECO:0000256" key="13">
    <source>
        <dbReference type="SAM" id="Phobius"/>
    </source>
</evidence>